<dbReference type="Gene3D" id="3.40.50.10140">
    <property type="entry name" value="Toll/interleukin-1 receptor homology (TIR) domain"/>
    <property type="match status" value="1"/>
</dbReference>
<name>A0ABW1ASE2_9RHOO</name>
<gene>
    <name evidence="2" type="ORF">ACFPTN_12705</name>
</gene>
<proteinExistence type="predicted"/>
<evidence type="ECO:0000259" key="1">
    <source>
        <dbReference type="PROSITE" id="PS50104"/>
    </source>
</evidence>
<protein>
    <submittedName>
        <fullName evidence="2">Toll/interleukin-1 receptor domain-containing protein</fullName>
    </submittedName>
</protein>
<organism evidence="2 3">
    <name type="scientific">Thauera sinica</name>
    <dbReference type="NCBI Taxonomy" id="2665146"/>
    <lineage>
        <taxon>Bacteria</taxon>
        <taxon>Pseudomonadati</taxon>
        <taxon>Pseudomonadota</taxon>
        <taxon>Betaproteobacteria</taxon>
        <taxon>Rhodocyclales</taxon>
        <taxon>Zoogloeaceae</taxon>
        <taxon>Thauera</taxon>
    </lineage>
</organism>
<dbReference type="PROSITE" id="PS50104">
    <property type="entry name" value="TIR"/>
    <property type="match status" value="1"/>
</dbReference>
<evidence type="ECO:0000313" key="2">
    <source>
        <dbReference type="EMBL" id="MFC5770235.1"/>
    </source>
</evidence>
<reference evidence="3" key="1">
    <citation type="journal article" date="2019" name="Int. J. Syst. Evol. Microbiol.">
        <title>The Global Catalogue of Microorganisms (GCM) 10K type strain sequencing project: providing services to taxonomists for standard genome sequencing and annotation.</title>
        <authorList>
            <consortium name="The Broad Institute Genomics Platform"/>
            <consortium name="The Broad Institute Genome Sequencing Center for Infectious Disease"/>
            <person name="Wu L."/>
            <person name="Ma J."/>
        </authorList>
    </citation>
    <scope>NUCLEOTIDE SEQUENCE [LARGE SCALE GENOMIC DNA]</scope>
    <source>
        <strain evidence="3">SHR3</strain>
    </source>
</reference>
<dbReference type="Pfam" id="PF13676">
    <property type="entry name" value="TIR_2"/>
    <property type="match status" value="1"/>
</dbReference>
<evidence type="ECO:0000313" key="3">
    <source>
        <dbReference type="Proteomes" id="UP001595974"/>
    </source>
</evidence>
<dbReference type="EMBL" id="JBHSOG010000049">
    <property type="protein sequence ID" value="MFC5770235.1"/>
    <property type="molecule type" value="Genomic_DNA"/>
</dbReference>
<dbReference type="InterPro" id="IPR000157">
    <property type="entry name" value="TIR_dom"/>
</dbReference>
<keyword evidence="2" id="KW-0675">Receptor</keyword>
<feature type="domain" description="TIR" evidence="1">
    <location>
        <begin position="1"/>
        <end position="129"/>
    </location>
</feature>
<dbReference type="InterPro" id="IPR035897">
    <property type="entry name" value="Toll_tir_struct_dom_sf"/>
</dbReference>
<keyword evidence="3" id="KW-1185">Reference proteome</keyword>
<dbReference type="RefSeq" id="WP_096450125.1">
    <property type="nucleotide sequence ID" value="NZ_JBHSOG010000049.1"/>
</dbReference>
<sequence length="365" mass="41067">MKVFLSWSGDASREIATLLHEHLPRLLAGVEPFLSEHDIPSGTDWAKVLAAKLRESRFAIVCLSPDNVDSAWLLYEAGALTNHKAQRLCALLIGGLRKEDVPKPLSRFQHRAFSEAEFARLVKDIGGMLEPPPAAAQVDQALSAAWPQIQARYAEIHARHRLTPRPRKVETTFTRTVLRLPLADALLEALGAAVEGIRRQCVEHVRALSPGCGIRNDRVRANVFLPDYHVKGNAGHGFRLFMEPRLRRQMDRPEEFSIRFAPGQGVTATVFDECQQRIIGVREFELTDELRNVIHPDLKWIISTPVMSRDGTALGVLNIDILACELDKETVLEPLGDLIVRELESVQRRLDDQPRTLIRIEYGEL</sequence>
<comment type="caution">
    <text evidence="2">The sequence shown here is derived from an EMBL/GenBank/DDBJ whole genome shotgun (WGS) entry which is preliminary data.</text>
</comment>
<accession>A0ABW1ASE2</accession>
<dbReference type="Proteomes" id="UP001595974">
    <property type="component" value="Unassembled WGS sequence"/>
</dbReference>
<dbReference type="SUPFAM" id="SSF52200">
    <property type="entry name" value="Toll/Interleukin receptor TIR domain"/>
    <property type="match status" value="1"/>
</dbReference>